<protein>
    <recommendedName>
        <fullName evidence="3">START domain-containing protein</fullName>
    </recommendedName>
</protein>
<dbReference type="AlphaFoldDB" id="A0A067C6U4"/>
<gene>
    <name evidence="1" type="ORF">SPRG_09534</name>
</gene>
<proteinExistence type="predicted"/>
<dbReference type="OrthoDB" id="165738at2759"/>
<dbReference type="EMBL" id="KK583237">
    <property type="protein sequence ID" value="KDO24890.1"/>
    <property type="molecule type" value="Genomic_DNA"/>
</dbReference>
<organism evidence="1 2">
    <name type="scientific">Saprolegnia parasitica (strain CBS 223.65)</name>
    <dbReference type="NCBI Taxonomy" id="695850"/>
    <lineage>
        <taxon>Eukaryota</taxon>
        <taxon>Sar</taxon>
        <taxon>Stramenopiles</taxon>
        <taxon>Oomycota</taxon>
        <taxon>Saprolegniomycetes</taxon>
        <taxon>Saprolegniales</taxon>
        <taxon>Saprolegniaceae</taxon>
        <taxon>Saprolegnia</taxon>
    </lineage>
</organism>
<reference evidence="1 2" key="1">
    <citation type="journal article" date="2013" name="PLoS Genet.">
        <title>Distinctive expansion of potential virulence genes in the genome of the oomycete fish pathogen Saprolegnia parasitica.</title>
        <authorList>
            <person name="Jiang R.H."/>
            <person name="de Bruijn I."/>
            <person name="Haas B.J."/>
            <person name="Belmonte R."/>
            <person name="Lobach L."/>
            <person name="Christie J."/>
            <person name="van den Ackerveken G."/>
            <person name="Bottin A."/>
            <person name="Bulone V."/>
            <person name="Diaz-Moreno S.M."/>
            <person name="Dumas B."/>
            <person name="Fan L."/>
            <person name="Gaulin E."/>
            <person name="Govers F."/>
            <person name="Grenville-Briggs L.J."/>
            <person name="Horner N.R."/>
            <person name="Levin J.Z."/>
            <person name="Mammella M."/>
            <person name="Meijer H.J."/>
            <person name="Morris P."/>
            <person name="Nusbaum C."/>
            <person name="Oome S."/>
            <person name="Phillips A.J."/>
            <person name="van Rooyen D."/>
            <person name="Rzeszutek E."/>
            <person name="Saraiva M."/>
            <person name="Secombes C.J."/>
            <person name="Seidl M.F."/>
            <person name="Snel B."/>
            <person name="Stassen J.H."/>
            <person name="Sykes S."/>
            <person name="Tripathy S."/>
            <person name="van den Berg H."/>
            <person name="Vega-Arreguin J.C."/>
            <person name="Wawra S."/>
            <person name="Young S.K."/>
            <person name="Zeng Q."/>
            <person name="Dieguez-Uribeondo J."/>
            <person name="Russ C."/>
            <person name="Tyler B.M."/>
            <person name="van West P."/>
        </authorList>
    </citation>
    <scope>NUCLEOTIDE SEQUENCE [LARGE SCALE GENOMIC DNA]</scope>
    <source>
        <strain evidence="1 2">CBS 223.65</strain>
    </source>
</reference>
<dbReference type="OMA" id="ESAWIQH"/>
<name>A0A067C6U4_SAPPC</name>
<evidence type="ECO:0008006" key="3">
    <source>
        <dbReference type="Google" id="ProtNLM"/>
    </source>
</evidence>
<dbReference type="VEuPathDB" id="FungiDB:SPRG_09534"/>
<evidence type="ECO:0000313" key="1">
    <source>
        <dbReference type="EMBL" id="KDO24890.1"/>
    </source>
</evidence>
<accession>A0A067C6U4</accession>
<sequence>MNELTFTEEMEILEIIQGHSASMGFLSTFLSTDPLPPPTAAIAPAKPPRRARTNPKAEIEYLRTKEKSLRRQLKHMHENQAKQSISSAWKGRAIQQARCAQRSMLENNRLKEAVETQLQFVEALERVLEKQPKLSTFATTHGHALWKQAVLSTSSRESDLELLLQGQRDKLESAWIQHRLHDAIAQRETVQKTFVDYSADVGMRINFVRGGLIPLSLDEMSDLLWTHVTTPLDASCSLLQTFHSDLVYTRQDIKLADPAIPILETRVAIRRYKEDGRTVMVWRSIVDDHLLPHEEGHLIDNRVTWVTLHPVDAHQCYISSHAVIFTPLFPANVPERQPAIGSWTELLLRASDELTEKFSAALFAAVMSRQIALQA</sequence>
<dbReference type="GeneID" id="24131691"/>
<dbReference type="STRING" id="695850.A0A067C6U4"/>
<dbReference type="RefSeq" id="XP_012204350.1">
    <property type="nucleotide sequence ID" value="XM_012348960.1"/>
</dbReference>
<keyword evidence="2" id="KW-1185">Reference proteome</keyword>
<evidence type="ECO:0000313" key="2">
    <source>
        <dbReference type="Proteomes" id="UP000030745"/>
    </source>
</evidence>
<dbReference type="KEGG" id="spar:SPRG_09534"/>
<dbReference type="Proteomes" id="UP000030745">
    <property type="component" value="Unassembled WGS sequence"/>
</dbReference>